<dbReference type="EMBL" id="JACHMY010000001">
    <property type="protein sequence ID" value="MBB5836099.1"/>
    <property type="molecule type" value="Genomic_DNA"/>
</dbReference>
<feature type="signal peptide" evidence="1">
    <location>
        <begin position="1"/>
        <end position="25"/>
    </location>
</feature>
<organism evidence="2 3">
    <name type="scientific">Kribbella italica</name>
    <dbReference type="NCBI Taxonomy" id="1540520"/>
    <lineage>
        <taxon>Bacteria</taxon>
        <taxon>Bacillati</taxon>
        <taxon>Actinomycetota</taxon>
        <taxon>Actinomycetes</taxon>
        <taxon>Propionibacteriales</taxon>
        <taxon>Kribbellaceae</taxon>
        <taxon>Kribbella</taxon>
    </lineage>
</organism>
<dbReference type="AlphaFoldDB" id="A0A7W9MTV9"/>
<comment type="caution">
    <text evidence="2">The sequence shown here is derived from an EMBL/GenBank/DDBJ whole genome shotgun (WGS) entry which is preliminary data.</text>
</comment>
<accession>A0A7W9MTV9</accession>
<keyword evidence="1" id="KW-0732">Signal</keyword>
<reference evidence="2 3" key="1">
    <citation type="submission" date="2020-08" db="EMBL/GenBank/DDBJ databases">
        <title>Sequencing the genomes of 1000 actinobacteria strains.</title>
        <authorList>
            <person name="Klenk H.-P."/>
        </authorList>
    </citation>
    <scope>NUCLEOTIDE SEQUENCE [LARGE SCALE GENOMIC DNA]</scope>
    <source>
        <strain evidence="2 3">DSM 28967</strain>
    </source>
</reference>
<proteinExistence type="predicted"/>
<evidence type="ECO:0000313" key="2">
    <source>
        <dbReference type="EMBL" id="MBB5836099.1"/>
    </source>
</evidence>
<dbReference type="Proteomes" id="UP000549971">
    <property type="component" value="Unassembled WGS sequence"/>
</dbReference>
<protein>
    <submittedName>
        <fullName evidence="2">Uncharacterized protein</fullName>
    </submittedName>
</protein>
<gene>
    <name evidence="2" type="ORF">HDA39_002833</name>
</gene>
<dbReference type="RefSeq" id="WP_184795658.1">
    <property type="nucleotide sequence ID" value="NZ_JACHMY010000001.1"/>
</dbReference>
<sequence>MKLMQGLLAAGMVAGSALTPVSAGASTPAERGSVPATAAGGGSTIGTDWEVIVSRDDGVALEVKGGTKFQMWCWYDGFTMPPLHGRYFHGKIPSGRFDGSMVNVWGNDVRNQKSVPHC</sequence>
<feature type="chain" id="PRO_5030803785" evidence="1">
    <location>
        <begin position="26"/>
        <end position="118"/>
    </location>
</feature>
<name>A0A7W9MTV9_9ACTN</name>
<keyword evidence="3" id="KW-1185">Reference proteome</keyword>
<evidence type="ECO:0000256" key="1">
    <source>
        <dbReference type="SAM" id="SignalP"/>
    </source>
</evidence>
<evidence type="ECO:0000313" key="3">
    <source>
        <dbReference type="Proteomes" id="UP000549971"/>
    </source>
</evidence>